<dbReference type="EMBL" id="JARKHS020030646">
    <property type="protein sequence ID" value="KAK8761924.1"/>
    <property type="molecule type" value="Genomic_DNA"/>
</dbReference>
<organism evidence="2 3">
    <name type="scientific">Amblyomma americanum</name>
    <name type="common">Lone star tick</name>
    <dbReference type="NCBI Taxonomy" id="6943"/>
    <lineage>
        <taxon>Eukaryota</taxon>
        <taxon>Metazoa</taxon>
        <taxon>Ecdysozoa</taxon>
        <taxon>Arthropoda</taxon>
        <taxon>Chelicerata</taxon>
        <taxon>Arachnida</taxon>
        <taxon>Acari</taxon>
        <taxon>Parasitiformes</taxon>
        <taxon>Ixodida</taxon>
        <taxon>Ixodoidea</taxon>
        <taxon>Ixodidae</taxon>
        <taxon>Amblyomminae</taxon>
        <taxon>Amblyomma</taxon>
    </lineage>
</organism>
<dbReference type="AlphaFoldDB" id="A0AAQ4DHI4"/>
<proteinExistence type="predicted"/>
<keyword evidence="3" id="KW-1185">Reference proteome</keyword>
<comment type="caution">
    <text evidence="2">The sequence shown here is derived from an EMBL/GenBank/DDBJ whole genome shotgun (WGS) entry which is preliminary data.</text>
</comment>
<feature type="compositionally biased region" description="Basic residues" evidence="1">
    <location>
        <begin position="61"/>
        <end position="80"/>
    </location>
</feature>
<evidence type="ECO:0000313" key="2">
    <source>
        <dbReference type="EMBL" id="KAK8761924.1"/>
    </source>
</evidence>
<gene>
    <name evidence="2" type="ORF">V5799_026809</name>
</gene>
<feature type="region of interest" description="Disordered" evidence="1">
    <location>
        <begin position="131"/>
        <end position="183"/>
    </location>
</feature>
<feature type="compositionally biased region" description="Basic and acidic residues" evidence="1">
    <location>
        <begin position="84"/>
        <end position="94"/>
    </location>
</feature>
<accession>A0AAQ4DHI4</accession>
<feature type="compositionally biased region" description="Basic and acidic residues" evidence="1">
    <location>
        <begin position="136"/>
        <end position="157"/>
    </location>
</feature>
<evidence type="ECO:0000313" key="3">
    <source>
        <dbReference type="Proteomes" id="UP001321473"/>
    </source>
</evidence>
<name>A0AAQ4DHI4_AMBAM</name>
<reference evidence="2 3" key="1">
    <citation type="journal article" date="2023" name="Arcadia Sci">
        <title>De novo assembly of a long-read Amblyomma americanum tick genome.</title>
        <authorList>
            <person name="Chou S."/>
            <person name="Poskanzer K.E."/>
            <person name="Rollins M."/>
            <person name="Thuy-Boun P.S."/>
        </authorList>
    </citation>
    <scope>NUCLEOTIDE SEQUENCE [LARGE SCALE GENOMIC DNA]</scope>
    <source>
        <strain evidence="2">F_SG_1</strain>
        <tissue evidence="2">Salivary glands</tissue>
    </source>
</reference>
<protein>
    <submittedName>
        <fullName evidence="2">Uncharacterized protein</fullName>
    </submittedName>
</protein>
<evidence type="ECO:0000256" key="1">
    <source>
        <dbReference type="SAM" id="MobiDB-lite"/>
    </source>
</evidence>
<dbReference type="Proteomes" id="UP001321473">
    <property type="component" value="Unassembled WGS sequence"/>
</dbReference>
<sequence length="183" mass="21030">MEMNVKRILDEAREKMFDIHMSRRDHGLQKHLMLSRLLQEWSWINTSDSEEEGDGKEKGGRKGTHKKYGKRIRSNKKRKIANGLREEFKYEPRPSKKLKLNQTSGGGEEAGPSGLWKCAAGADPLKIKLTRVDLPNGEKEKQQRPAEEEPMDFRWLFDDISNLPDGDTVPDPNLLFLEEDQGA</sequence>
<feature type="region of interest" description="Disordered" evidence="1">
    <location>
        <begin position="47"/>
        <end position="113"/>
    </location>
</feature>